<dbReference type="AlphaFoldDB" id="A0AAV4LFP8"/>
<protein>
    <submittedName>
        <fullName evidence="1">Uncharacterized protein</fullName>
    </submittedName>
</protein>
<reference evidence="1" key="1">
    <citation type="journal article" date="2023" name="Int. J. Syst. Evol. Microbiol.">
        <title>Collibacillus ludicampi gen. nov., sp. nov., a new soil bacterium of the family Alicyclobacillaceae.</title>
        <authorList>
            <person name="Jojima T."/>
            <person name="Ioku Y."/>
            <person name="Fukuta Y."/>
            <person name="Shirasaka N."/>
            <person name="Matsumura Y."/>
            <person name="Mori M."/>
        </authorList>
    </citation>
    <scope>NUCLEOTIDE SEQUENCE</scope>
    <source>
        <strain evidence="1">TP075</strain>
    </source>
</reference>
<sequence length="75" mass="9029">MKTRQRKRLHKMIRNDSRKAITEQGVYDSRTLNFIDFCILFGKKDITFCNVYRGKRFYSSRKIKTDFIANTRNTS</sequence>
<dbReference type="EMBL" id="BOQE01000001">
    <property type="protein sequence ID" value="GIM46637.1"/>
    <property type="molecule type" value="Genomic_DNA"/>
</dbReference>
<accession>A0AAV4LFP8</accession>
<dbReference type="RefSeq" id="WP_282199707.1">
    <property type="nucleotide sequence ID" value="NZ_BOQE01000001.1"/>
</dbReference>
<evidence type="ECO:0000313" key="1">
    <source>
        <dbReference type="EMBL" id="GIM46637.1"/>
    </source>
</evidence>
<name>A0AAV4LFP8_9BACL</name>
<keyword evidence="2" id="KW-1185">Reference proteome</keyword>
<dbReference type="Proteomes" id="UP001057291">
    <property type="component" value="Unassembled WGS sequence"/>
</dbReference>
<comment type="caution">
    <text evidence="1">The sequence shown here is derived from an EMBL/GenBank/DDBJ whole genome shotgun (WGS) entry which is preliminary data.</text>
</comment>
<evidence type="ECO:0000313" key="2">
    <source>
        <dbReference type="Proteomes" id="UP001057291"/>
    </source>
</evidence>
<organism evidence="1 2">
    <name type="scientific">Collibacillus ludicampi</name>
    <dbReference type="NCBI Taxonomy" id="2771369"/>
    <lineage>
        <taxon>Bacteria</taxon>
        <taxon>Bacillati</taxon>
        <taxon>Bacillota</taxon>
        <taxon>Bacilli</taxon>
        <taxon>Bacillales</taxon>
        <taxon>Alicyclobacillaceae</taxon>
        <taxon>Collibacillus</taxon>
    </lineage>
</organism>
<gene>
    <name evidence="1" type="ORF">DNHGIG_21860</name>
</gene>
<proteinExistence type="predicted"/>